<protein>
    <submittedName>
        <fullName evidence="2">Putative secreted protein</fullName>
    </submittedName>
</protein>
<name>A0A6B0U182_IXORI</name>
<keyword evidence="1" id="KW-0732">Signal</keyword>
<feature type="chain" id="PRO_5025332172" evidence="1">
    <location>
        <begin position="23"/>
        <end position="72"/>
    </location>
</feature>
<accession>A0A6B0U182</accession>
<evidence type="ECO:0000313" key="2">
    <source>
        <dbReference type="EMBL" id="MXU82957.1"/>
    </source>
</evidence>
<proteinExistence type="predicted"/>
<organism evidence="2">
    <name type="scientific">Ixodes ricinus</name>
    <name type="common">Common tick</name>
    <name type="synonym">Acarus ricinus</name>
    <dbReference type="NCBI Taxonomy" id="34613"/>
    <lineage>
        <taxon>Eukaryota</taxon>
        <taxon>Metazoa</taxon>
        <taxon>Ecdysozoa</taxon>
        <taxon>Arthropoda</taxon>
        <taxon>Chelicerata</taxon>
        <taxon>Arachnida</taxon>
        <taxon>Acari</taxon>
        <taxon>Parasitiformes</taxon>
        <taxon>Ixodida</taxon>
        <taxon>Ixodoidea</taxon>
        <taxon>Ixodidae</taxon>
        <taxon>Ixodinae</taxon>
        <taxon>Ixodes</taxon>
    </lineage>
</organism>
<feature type="signal peptide" evidence="1">
    <location>
        <begin position="1"/>
        <end position="22"/>
    </location>
</feature>
<sequence>MALHTRKLILVATLCFTGHVGCTFNWTSSRAAKTPVCATQLVKQGSFFVTRTVQPLLKAVAGNEKQICLACR</sequence>
<dbReference type="AlphaFoldDB" id="A0A6B0U182"/>
<dbReference type="EMBL" id="GIFC01000874">
    <property type="protein sequence ID" value="MXU82957.1"/>
    <property type="molecule type" value="Transcribed_RNA"/>
</dbReference>
<reference evidence="2" key="1">
    <citation type="submission" date="2019-12" db="EMBL/GenBank/DDBJ databases">
        <title>An insight into the sialome of adult female Ixodes ricinus ticks feeding for 6 days.</title>
        <authorList>
            <person name="Perner J."/>
            <person name="Ribeiro J.M.C."/>
        </authorList>
    </citation>
    <scope>NUCLEOTIDE SEQUENCE</scope>
    <source>
        <strain evidence="2">Semi-engorged</strain>
        <tissue evidence="2">Salivary glands</tissue>
    </source>
</reference>
<evidence type="ECO:0000256" key="1">
    <source>
        <dbReference type="SAM" id="SignalP"/>
    </source>
</evidence>